<feature type="transmembrane region" description="Helical" evidence="1">
    <location>
        <begin position="57"/>
        <end position="83"/>
    </location>
</feature>
<feature type="transmembrane region" description="Helical" evidence="1">
    <location>
        <begin position="178"/>
        <end position="199"/>
    </location>
</feature>
<proteinExistence type="predicted"/>
<dbReference type="EMBL" id="SHMC01000008">
    <property type="protein sequence ID" value="TAA21636.1"/>
    <property type="molecule type" value="Genomic_DNA"/>
</dbReference>
<evidence type="ECO:0000313" key="2">
    <source>
        <dbReference type="EMBL" id="TAA21636.1"/>
    </source>
</evidence>
<comment type="caution">
    <text evidence="2">The sequence shown here is derived from an EMBL/GenBank/DDBJ whole genome shotgun (WGS) entry which is preliminary data.</text>
</comment>
<dbReference type="Proteomes" id="UP000292627">
    <property type="component" value="Unassembled WGS sequence"/>
</dbReference>
<keyword evidence="1" id="KW-1133">Transmembrane helix</keyword>
<keyword evidence="1" id="KW-0472">Membrane</keyword>
<protein>
    <submittedName>
        <fullName evidence="2">DedA family protein</fullName>
    </submittedName>
</protein>
<dbReference type="PANTHER" id="PTHR42709">
    <property type="entry name" value="ALKALINE PHOSPHATASE LIKE PROTEIN"/>
    <property type="match status" value="1"/>
</dbReference>
<dbReference type="RefSeq" id="WP_130552636.1">
    <property type="nucleotide sequence ID" value="NZ_SHMC01000008.1"/>
</dbReference>
<keyword evidence="1" id="KW-0812">Transmembrane</keyword>
<name>A0A4Q8L5F2_9GAMM</name>
<dbReference type="PANTHER" id="PTHR42709:SF11">
    <property type="entry name" value="DEDA FAMILY PROTEIN"/>
    <property type="match status" value="1"/>
</dbReference>
<dbReference type="InterPro" id="IPR051311">
    <property type="entry name" value="DedA_domain"/>
</dbReference>
<accession>A0A4Q8L5F2</accession>
<evidence type="ECO:0000313" key="3">
    <source>
        <dbReference type="Proteomes" id="UP000292627"/>
    </source>
</evidence>
<dbReference type="OrthoDB" id="9810270at2"/>
<gene>
    <name evidence="2" type="ORF">EA660_16915</name>
</gene>
<dbReference type="AlphaFoldDB" id="A0A4Q8L5F2"/>
<reference evidence="2 3" key="1">
    <citation type="submission" date="2019-02" db="EMBL/GenBank/DDBJ databases">
        <title>WGS of Pseudoxanthomonas species novum from clinical isolates.</title>
        <authorList>
            <person name="Bernier A.-M."/>
            <person name="Bernard K."/>
            <person name="Vachon A."/>
        </authorList>
    </citation>
    <scope>NUCLEOTIDE SEQUENCE [LARGE SCALE GENOMIC DNA]</scope>
    <source>
        <strain evidence="2 3">NML171200</strain>
    </source>
</reference>
<evidence type="ECO:0000256" key="1">
    <source>
        <dbReference type="SAM" id="Phobius"/>
    </source>
</evidence>
<dbReference type="GO" id="GO:0005886">
    <property type="term" value="C:plasma membrane"/>
    <property type="evidence" value="ECO:0007669"/>
    <property type="project" value="TreeGrafter"/>
</dbReference>
<organism evidence="2 3">
    <name type="scientific">Pseudoxanthomonas winnipegensis</name>
    <dbReference type="NCBI Taxonomy" id="2480810"/>
    <lineage>
        <taxon>Bacteria</taxon>
        <taxon>Pseudomonadati</taxon>
        <taxon>Pseudomonadota</taxon>
        <taxon>Gammaproteobacteria</taxon>
        <taxon>Lysobacterales</taxon>
        <taxon>Lysobacteraceae</taxon>
        <taxon>Pseudoxanthomonas</taxon>
    </lineage>
</organism>
<sequence length="204" mass="22135">MQLFGPLYARAIAWSRHRHAPRLLFGLSFVEAIIFPVPPEVMLAPMSLAQPRRAFSFAGISLAGSLLGALVGYALGHFAYAAVQPLIDALGWRAAVDGQVAHLRELVAQSPWRAFWLLVLAGFTPIPLKIFTWASGIVGVPLLPFIASMVVGRGKRVFLIALALRLGGARAEAALRRWIEPVGWIASVLLLGVLAWLAWRAKNG</sequence>